<dbReference type="CDD" id="cd09274">
    <property type="entry name" value="RNase_HI_RT_Ty3"/>
    <property type="match status" value="1"/>
</dbReference>
<protein>
    <recommendedName>
        <fullName evidence="16">Reverse transcriptase</fullName>
    </recommendedName>
</protein>
<dbReference type="InterPro" id="IPR036397">
    <property type="entry name" value="RNaseH_sf"/>
</dbReference>
<dbReference type="Pfam" id="PF17919">
    <property type="entry name" value="RT_RNaseH_2"/>
    <property type="match status" value="1"/>
</dbReference>
<dbReference type="InterPro" id="IPR041588">
    <property type="entry name" value="Integrase_H2C2"/>
</dbReference>
<evidence type="ECO:0000256" key="12">
    <source>
        <dbReference type="SAM" id="MobiDB-lite"/>
    </source>
</evidence>
<evidence type="ECO:0000256" key="3">
    <source>
        <dbReference type="ARBA" id="ARBA00022695"/>
    </source>
</evidence>
<dbReference type="InterPro" id="IPR043128">
    <property type="entry name" value="Rev_trsase/Diguanyl_cyclase"/>
</dbReference>
<evidence type="ECO:0000313" key="15">
    <source>
        <dbReference type="EnsemblMetazoa" id="Aqu2.1.40597_001"/>
    </source>
</evidence>
<dbReference type="EnsemblMetazoa" id="Aqu2.1.40597_001">
    <property type="protein sequence ID" value="Aqu2.1.40597_001"/>
    <property type="gene ID" value="Aqu2.1.40597"/>
</dbReference>
<proteinExistence type="predicted"/>
<keyword evidence="7" id="KW-0460">Magnesium</keyword>
<evidence type="ECO:0000256" key="9">
    <source>
        <dbReference type="ARBA" id="ARBA00022908"/>
    </source>
</evidence>
<name>A0A1X7VKM7_AMPQE</name>
<evidence type="ECO:0000256" key="2">
    <source>
        <dbReference type="ARBA" id="ARBA00022679"/>
    </source>
</evidence>
<organism evidence="15">
    <name type="scientific">Amphimedon queenslandica</name>
    <name type="common">Sponge</name>
    <dbReference type="NCBI Taxonomy" id="400682"/>
    <lineage>
        <taxon>Eukaryota</taxon>
        <taxon>Metazoa</taxon>
        <taxon>Porifera</taxon>
        <taxon>Demospongiae</taxon>
        <taxon>Heteroscleromorpha</taxon>
        <taxon>Haplosclerida</taxon>
        <taxon>Niphatidae</taxon>
        <taxon>Amphimedon</taxon>
    </lineage>
</organism>
<evidence type="ECO:0000256" key="5">
    <source>
        <dbReference type="ARBA" id="ARBA00022759"/>
    </source>
</evidence>
<feature type="domain" description="Reverse transcriptase" evidence="13">
    <location>
        <begin position="414"/>
        <end position="591"/>
    </location>
</feature>
<dbReference type="Pfam" id="PF17921">
    <property type="entry name" value="Integrase_H2C2"/>
    <property type="match status" value="1"/>
</dbReference>
<dbReference type="PANTHER" id="PTHR37984">
    <property type="entry name" value="PROTEIN CBG26694"/>
    <property type="match status" value="1"/>
</dbReference>
<dbReference type="PROSITE" id="PS50878">
    <property type="entry name" value="RT_POL"/>
    <property type="match status" value="1"/>
</dbReference>
<dbReference type="Pfam" id="PF00665">
    <property type="entry name" value="rve"/>
    <property type="match status" value="1"/>
</dbReference>
<keyword evidence="1" id="KW-0645">Protease</keyword>
<keyword evidence="8" id="KW-0694">RNA-binding</keyword>
<keyword evidence="4" id="KW-0540">Nuclease</keyword>
<dbReference type="InterPro" id="IPR001969">
    <property type="entry name" value="Aspartic_peptidase_AS"/>
</dbReference>
<dbReference type="InterPro" id="IPR012337">
    <property type="entry name" value="RNaseH-like_sf"/>
</dbReference>
<keyword evidence="9" id="KW-0229">DNA integration</keyword>
<dbReference type="InterPro" id="IPR043502">
    <property type="entry name" value="DNA/RNA_pol_sf"/>
</dbReference>
<dbReference type="PROSITE" id="PS00141">
    <property type="entry name" value="ASP_PROTEASE"/>
    <property type="match status" value="1"/>
</dbReference>
<dbReference type="SUPFAM" id="SSF56672">
    <property type="entry name" value="DNA/RNA polymerases"/>
    <property type="match status" value="1"/>
</dbReference>
<dbReference type="SUPFAM" id="SSF53098">
    <property type="entry name" value="Ribonuclease H-like"/>
    <property type="match status" value="1"/>
</dbReference>
<dbReference type="Gene3D" id="3.30.70.270">
    <property type="match status" value="2"/>
</dbReference>
<dbReference type="Pfam" id="PF23055">
    <property type="entry name" value="DUF7041"/>
    <property type="match status" value="1"/>
</dbReference>
<feature type="region of interest" description="Disordered" evidence="12">
    <location>
        <begin position="1203"/>
        <end position="1237"/>
    </location>
</feature>
<dbReference type="InterPro" id="IPR055469">
    <property type="entry name" value="DUF7041"/>
</dbReference>
<evidence type="ECO:0000259" key="14">
    <source>
        <dbReference type="PROSITE" id="PS50994"/>
    </source>
</evidence>
<dbReference type="CDD" id="cd01647">
    <property type="entry name" value="RT_LTR"/>
    <property type="match status" value="1"/>
</dbReference>
<feature type="region of interest" description="Disordered" evidence="12">
    <location>
        <begin position="1"/>
        <end position="21"/>
    </location>
</feature>
<dbReference type="InterPro" id="IPR041577">
    <property type="entry name" value="RT_RNaseH_2"/>
</dbReference>
<dbReference type="PANTHER" id="PTHR37984:SF5">
    <property type="entry name" value="PROTEIN NYNRIN-LIKE"/>
    <property type="match status" value="1"/>
</dbReference>
<dbReference type="FunFam" id="3.30.70.270:FF:000164">
    <property type="match status" value="1"/>
</dbReference>
<dbReference type="GO" id="GO:0004190">
    <property type="term" value="F:aspartic-type endopeptidase activity"/>
    <property type="evidence" value="ECO:0007669"/>
    <property type="project" value="InterPro"/>
</dbReference>
<dbReference type="OMA" id="ANGWVER"/>
<dbReference type="FunFam" id="3.30.420.10:FF:000032">
    <property type="entry name" value="Retrovirus-related Pol polyprotein from transposon 297-like Protein"/>
    <property type="match status" value="1"/>
</dbReference>
<dbReference type="SUPFAM" id="SSF50630">
    <property type="entry name" value="Acid proteases"/>
    <property type="match status" value="1"/>
</dbReference>
<dbReference type="FunFam" id="3.10.10.10:FF:000007">
    <property type="entry name" value="Retrovirus-related Pol polyprotein from transposon 17.6-like Protein"/>
    <property type="match status" value="1"/>
</dbReference>
<dbReference type="InterPro" id="IPR001584">
    <property type="entry name" value="Integrase_cat-core"/>
</dbReference>
<keyword evidence="5" id="KW-0255">Endonuclease</keyword>
<reference evidence="15" key="1">
    <citation type="submission" date="2017-05" db="UniProtKB">
        <authorList>
            <consortium name="EnsemblMetazoa"/>
        </authorList>
    </citation>
    <scope>IDENTIFICATION</scope>
</reference>
<dbReference type="eggNOG" id="KOG0017">
    <property type="taxonomic scope" value="Eukaryota"/>
</dbReference>
<keyword evidence="6" id="KW-0378">Hydrolase</keyword>
<dbReference type="Pfam" id="PF00078">
    <property type="entry name" value="RVT_1"/>
    <property type="match status" value="1"/>
</dbReference>
<dbReference type="FunCoup" id="A0A1X7VKM7">
    <property type="interactions" value="11"/>
</dbReference>
<dbReference type="GO" id="GO:0015074">
    <property type="term" value="P:DNA integration"/>
    <property type="evidence" value="ECO:0007669"/>
    <property type="project" value="UniProtKB-KW"/>
</dbReference>
<feature type="compositionally biased region" description="Polar residues" evidence="12">
    <location>
        <begin position="1224"/>
        <end position="1235"/>
    </location>
</feature>
<dbReference type="Gene3D" id="2.40.70.10">
    <property type="entry name" value="Acid Proteases"/>
    <property type="match status" value="1"/>
</dbReference>
<dbReference type="GO" id="GO:0003723">
    <property type="term" value="F:RNA binding"/>
    <property type="evidence" value="ECO:0007669"/>
    <property type="project" value="UniProtKB-KW"/>
</dbReference>
<dbReference type="Gene3D" id="3.30.420.10">
    <property type="entry name" value="Ribonuclease H-like superfamily/Ribonuclease H"/>
    <property type="match status" value="1"/>
</dbReference>
<evidence type="ECO:0000259" key="13">
    <source>
        <dbReference type="PROSITE" id="PS50878"/>
    </source>
</evidence>
<evidence type="ECO:0008006" key="16">
    <source>
        <dbReference type="Google" id="ProtNLM"/>
    </source>
</evidence>
<dbReference type="InterPro" id="IPR000477">
    <property type="entry name" value="RT_dom"/>
</dbReference>
<accession>A0A1X7VKM7</accession>
<evidence type="ECO:0000256" key="10">
    <source>
        <dbReference type="ARBA" id="ARBA00022918"/>
    </source>
</evidence>
<dbReference type="GO" id="GO:0004519">
    <property type="term" value="F:endonuclease activity"/>
    <property type="evidence" value="ECO:0007669"/>
    <property type="project" value="UniProtKB-KW"/>
</dbReference>
<keyword evidence="3" id="KW-0548">Nucleotidyltransferase</keyword>
<evidence type="ECO:0000256" key="4">
    <source>
        <dbReference type="ARBA" id="ARBA00022722"/>
    </source>
</evidence>
<keyword evidence="11" id="KW-0511">Multifunctional enzyme</keyword>
<evidence type="ECO:0000256" key="1">
    <source>
        <dbReference type="ARBA" id="ARBA00022670"/>
    </source>
</evidence>
<dbReference type="GO" id="GO:0006508">
    <property type="term" value="P:proteolysis"/>
    <property type="evidence" value="ECO:0007669"/>
    <property type="project" value="UniProtKB-KW"/>
</dbReference>
<dbReference type="Gene3D" id="3.10.10.10">
    <property type="entry name" value="HIV Type 1 Reverse Transcriptase, subunit A, domain 1"/>
    <property type="match status" value="1"/>
</dbReference>
<dbReference type="OrthoDB" id="10051637at2759"/>
<dbReference type="InterPro" id="IPR050951">
    <property type="entry name" value="Retrovirus_Pol_polyprotein"/>
</dbReference>
<evidence type="ECO:0000256" key="8">
    <source>
        <dbReference type="ARBA" id="ARBA00022884"/>
    </source>
</evidence>
<sequence>MSRSSSPHCSGGPAEPPTVSPVTIKIPPFWPADPKVWFAQVEAQFTTRGVATQKTRFDHIVASLSPEYATEVRDLILHPPIADPYDSLKKELIRCITASEQRRLQQLFNSEELRDRTPSQLLRRMKQLMGDKAATADPSFLRQLFLQHLPSDVRMVLASAKETEELDTLASLADRVIEVSAPSISLLGTTQLSSEVDSLRTEITDLKSLVKSLSLNRQRPSRCMSSLPLPKRSSNHRFLVDTGTEISVIPPRQSDKQHLQLGFHLQAANGVTIPTYGTRSLTLDLGLRRPYCWVFTVADVRHPILGADFLGHHGLVVDIKHRTLIDSNTSLTATITCTHQNAHRLTTINPLFVSEPFLSHLLDYPELTRSFINTPVKHNVVHYIETSGPPVSCRTRHLPPEHLTIARSEFDHMLELDIIRPSSSNWSSALHMVPKKSGDWRPCGDYRALNRITIPDRYPIPHLHNLTSTLKGAAIFSKLDVVRAYHQIPVAQQDIHKTAITTPFGLFEFIRMPFGLRNAAQTFQRFIDEVLRGLQFAYAYIDDVLIASSSEAEHKQHLRLVFDCFREYGVLLHPDKCEFGVTSLQFLGHIINSQGVRPAETKVSVIKDFPRPISQRQLREFFGMINFYHRFIPHCAQVFQPLHTLLNKTHAKSELQWSEECILAFNSVKNALANATLLYHPTPDAPTSLITDASDIAVGAVLQQLVNGQWKPISYFSHKLSPTERRYSTYDGELLTIYLAIKHFRHFIEGYVFSVYTDHKPLIFSLSTKSEKHSPRQLRHLDFIAQFTNDIRHIQGPHNPVADALLRIELNSVGSTPTIDLEAMTAAQDICSVLSVESPHHSLILQPFSLPQCNYAIICDVSQDTPRPVVPPSFRRSVFDTLHSLSHPGIRATQQLISAHFVWPKMHSLIKQWTQSCLPCQRSKVIRHTLSPSHLPTPDSRFDHIHIDIVGPLPLSQGHRYLLTCIDRFTRWPEAFPLPDITAPSVAQAIVSGWISCFGVPSIITTDRGGQFVSSLWTQLMAMLGTVRCRTTSYHPQANGWVERFHRQLKAALKTHTGTSWTESLPLVLLGIRTALKGDLHCTAAELIYGMSLRLPGEFFSPSAAPVAPDETYITRLKQYVRTLHAVPTRTHSSHTSFIDNSLFSTSHVFIRRDSAKRPLEQPYDGPFKVLSRSDKHFIVDINGKQDAVSIDRLKAAHLDHSHSLPLSSSPTLPPDFTPSSSPIPVSQLHSTTHTRSGRCVHFPDRLNL</sequence>
<evidence type="ECO:0000256" key="11">
    <source>
        <dbReference type="ARBA" id="ARBA00023268"/>
    </source>
</evidence>
<keyword evidence="2" id="KW-0808">Transferase</keyword>
<dbReference type="FunFam" id="3.10.20.370:FF:000001">
    <property type="entry name" value="Retrovirus-related Pol polyprotein from transposon 17.6-like protein"/>
    <property type="match status" value="1"/>
</dbReference>
<evidence type="ECO:0000256" key="6">
    <source>
        <dbReference type="ARBA" id="ARBA00022801"/>
    </source>
</evidence>
<dbReference type="FunFam" id="3.30.70.270:FF:000026">
    <property type="entry name" value="Transposon Ty3-G Gag-Pol polyprotein"/>
    <property type="match status" value="1"/>
</dbReference>
<dbReference type="GO" id="GO:0003964">
    <property type="term" value="F:RNA-directed DNA polymerase activity"/>
    <property type="evidence" value="ECO:0007669"/>
    <property type="project" value="UniProtKB-KW"/>
</dbReference>
<dbReference type="AlphaFoldDB" id="A0A1X7VKM7"/>
<dbReference type="FunFam" id="2.40.70.10:FF:000130">
    <property type="entry name" value="Retrovirus-related Pol polyprotein from transposon opus-like Protein"/>
    <property type="match status" value="1"/>
</dbReference>
<dbReference type="InterPro" id="IPR021109">
    <property type="entry name" value="Peptidase_aspartic_dom_sf"/>
</dbReference>
<feature type="domain" description="Integrase catalytic" evidence="14">
    <location>
        <begin position="934"/>
        <end position="1104"/>
    </location>
</feature>
<keyword evidence="10" id="KW-0695">RNA-directed DNA polymerase</keyword>
<dbReference type="Gene3D" id="1.10.340.70">
    <property type="match status" value="1"/>
</dbReference>
<dbReference type="InParanoid" id="A0A1X7VKM7"/>
<evidence type="ECO:0000256" key="7">
    <source>
        <dbReference type="ARBA" id="ARBA00022842"/>
    </source>
</evidence>
<dbReference type="PROSITE" id="PS50994">
    <property type="entry name" value="INTEGRASE"/>
    <property type="match status" value="1"/>
</dbReference>